<sequence length="426" mass="46686">MSGYTIWIHHGESMRPSEAITAPSSQFEEYADSDEMDEMLLEGFGMYDTHTLGEEQESEDDLDDDAEAYYRLVNDGHQELYPGGVALERLAQVEAELHVAKQENMELRHVVHTLVANQTSMMAKSERMAEQYNELKSLIIASRGSVEMGGIPEKELPNKEPSKDLETMNDEEQATSLSYTTKASEAMAAPRLLQGNGYSKLVKASQLESKTTESALPSLAPVPKPKKTKTTKHKKPGIFQTPLQNGPKDGLEDTIKCGMEVSLTSPNSASVVAMGTIQKTDRKAKAIDGQPLADCVEVLINVVLKETTELPRAQGKINKLGNAQARCIPWPRKNIMQIDRTTVLHSKVSSVCSQVSFNNSENVDPNKTTTGTQVTNHETGCSTSEGAVSNTLKRKKVSKTTRMKKATQAISATTGNNILRNSGRET</sequence>
<organism evidence="3">
    <name type="scientific">Triticum aestivum</name>
    <name type="common">Wheat</name>
    <dbReference type="NCBI Taxonomy" id="4565"/>
    <lineage>
        <taxon>Eukaryota</taxon>
        <taxon>Viridiplantae</taxon>
        <taxon>Streptophyta</taxon>
        <taxon>Embryophyta</taxon>
        <taxon>Tracheophyta</taxon>
        <taxon>Spermatophyta</taxon>
        <taxon>Magnoliopsida</taxon>
        <taxon>Liliopsida</taxon>
        <taxon>Poales</taxon>
        <taxon>Poaceae</taxon>
        <taxon>BOP clade</taxon>
        <taxon>Pooideae</taxon>
        <taxon>Triticodae</taxon>
        <taxon>Triticeae</taxon>
        <taxon>Triticinae</taxon>
        <taxon>Triticum</taxon>
    </lineage>
</organism>
<proteinExistence type="predicted"/>
<evidence type="ECO:0000256" key="1">
    <source>
        <dbReference type="SAM" id="MobiDB-lite"/>
    </source>
</evidence>
<gene>
    <name evidence="3" type="ORF">CFC21_086868</name>
</gene>
<feature type="domain" description="DUF8039" evidence="2">
    <location>
        <begin position="249"/>
        <end position="335"/>
    </location>
</feature>
<feature type="region of interest" description="Disordered" evidence="1">
    <location>
        <begin position="362"/>
        <end position="385"/>
    </location>
</feature>
<feature type="region of interest" description="Disordered" evidence="1">
    <location>
        <begin position="149"/>
        <end position="175"/>
    </location>
</feature>
<dbReference type="EMBL" id="CM022227">
    <property type="protein sequence ID" value="KAF7083047.1"/>
    <property type="molecule type" value="Genomic_DNA"/>
</dbReference>
<dbReference type="OrthoDB" id="696565at2759"/>
<protein>
    <recommendedName>
        <fullName evidence="2">DUF8039 domain-containing protein</fullName>
    </recommendedName>
</protein>
<feature type="compositionally biased region" description="Basic residues" evidence="1">
    <location>
        <begin position="224"/>
        <end position="236"/>
    </location>
</feature>
<reference evidence="3" key="2">
    <citation type="submission" date="2020-03" db="EMBL/GenBank/DDBJ databases">
        <title>The second near-complete assembly of the hexaploid bread wheat (Triticum aestivum) genome.</title>
        <authorList>
            <person name="Zimin A.V."/>
            <person name="Puiu D."/>
            <person name="Shumante A."/>
            <person name="Alonge M."/>
            <person name="Salzberg S.L."/>
        </authorList>
    </citation>
    <scope>NUCLEOTIDE SEQUENCE</scope>
    <source>
        <tissue evidence="3">Leaf</tissue>
    </source>
</reference>
<feature type="compositionally biased region" description="Basic and acidic residues" evidence="1">
    <location>
        <begin position="152"/>
        <end position="166"/>
    </location>
</feature>
<reference evidence="3" key="1">
    <citation type="journal article" date="2017" name="Gigascience">
        <title>The first near-complete assembly of the hexaploid bread wheat genome, Triticum aestivum.</title>
        <authorList>
            <person name="Zimin A.V."/>
            <person name="Puiu D."/>
            <person name="Hall R."/>
            <person name="Kingan S."/>
            <person name="Clavijo B.J."/>
            <person name="Salzberg S.L."/>
        </authorList>
    </citation>
    <scope>NUCLEOTIDE SEQUENCE</scope>
    <source>
        <tissue evidence="3">Leaf</tissue>
    </source>
</reference>
<evidence type="ECO:0000259" key="2">
    <source>
        <dbReference type="Pfam" id="PF26133"/>
    </source>
</evidence>
<dbReference type="AlphaFoldDB" id="A0A9R1L9W5"/>
<name>A0A9R1L9W5_WHEAT</name>
<dbReference type="Proteomes" id="UP000815260">
    <property type="component" value="Chromosome 6B"/>
</dbReference>
<dbReference type="InterPro" id="IPR058352">
    <property type="entry name" value="DUF8039"/>
</dbReference>
<accession>A0A9R1L9W5</accession>
<comment type="caution">
    <text evidence="3">The sequence shown here is derived from an EMBL/GenBank/DDBJ whole genome shotgun (WGS) entry which is preliminary data.</text>
</comment>
<dbReference type="Pfam" id="PF26133">
    <property type="entry name" value="DUF8039"/>
    <property type="match status" value="1"/>
</dbReference>
<feature type="region of interest" description="Disordered" evidence="1">
    <location>
        <begin position="210"/>
        <end position="249"/>
    </location>
</feature>
<evidence type="ECO:0000313" key="3">
    <source>
        <dbReference type="EMBL" id="KAF7083047.1"/>
    </source>
</evidence>